<evidence type="ECO:0000313" key="3">
    <source>
        <dbReference type="Proteomes" id="UP000443582"/>
    </source>
</evidence>
<keyword evidence="3" id="KW-1185">Reference proteome</keyword>
<dbReference type="Pfam" id="PF05656">
    <property type="entry name" value="DUF805"/>
    <property type="match status" value="1"/>
</dbReference>
<gene>
    <name evidence="2" type="ORF">DAY19_12510</name>
</gene>
<dbReference type="EMBL" id="QDKL01000003">
    <property type="protein sequence ID" value="RZF20802.1"/>
    <property type="molecule type" value="Genomic_DNA"/>
</dbReference>
<dbReference type="InterPro" id="IPR008523">
    <property type="entry name" value="DUF805"/>
</dbReference>
<dbReference type="Proteomes" id="UP000443582">
    <property type="component" value="Unassembled WGS sequence"/>
</dbReference>
<keyword evidence="1" id="KW-0812">Transmembrane</keyword>
<feature type="transmembrane region" description="Helical" evidence="1">
    <location>
        <begin position="55"/>
        <end position="73"/>
    </location>
</feature>
<accession>A0ABY0IDV2</accession>
<keyword evidence="1" id="KW-0472">Membrane</keyword>
<comment type="caution">
    <text evidence="2">The sequence shown here is derived from an EMBL/GenBank/DDBJ whole genome shotgun (WGS) entry which is preliminary data.</text>
</comment>
<evidence type="ECO:0000256" key="1">
    <source>
        <dbReference type="SAM" id="Phobius"/>
    </source>
</evidence>
<sequence>MILDFLTFRGHGARKEFLIFGLIFPVVMTPIVIFGPIAAFPGDKGGLSMSPSGEVLFAILICFTFYILISSFVRRTRDIFGRFMPEYILLAHGTMMIPIIGQLFLAAFLVLCPGFISSEYTRVAKNKYVLKFFSNRLVSITVSLFVFPIAPVLFFVAQYYYNLSNL</sequence>
<protein>
    <submittedName>
        <fullName evidence="2">DUF805 domain-containing protein</fullName>
    </submittedName>
</protein>
<evidence type="ECO:0000313" key="2">
    <source>
        <dbReference type="EMBL" id="RZF20802.1"/>
    </source>
</evidence>
<dbReference type="RefSeq" id="WP_115362977.1">
    <property type="nucleotide sequence ID" value="NZ_QDKL01000003.1"/>
</dbReference>
<keyword evidence="1" id="KW-1133">Transmembrane helix</keyword>
<feature type="transmembrane region" description="Helical" evidence="1">
    <location>
        <begin position="94"/>
        <end position="116"/>
    </location>
</feature>
<name>A0ABY0IDV2_9BACT</name>
<proteinExistence type="predicted"/>
<feature type="transmembrane region" description="Helical" evidence="1">
    <location>
        <begin position="136"/>
        <end position="161"/>
    </location>
</feature>
<organism evidence="2 3">
    <name type="scientific">Halobacteriovorax vibrionivorans</name>
    <dbReference type="NCBI Taxonomy" id="2152716"/>
    <lineage>
        <taxon>Bacteria</taxon>
        <taxon>Pseudomonadati</taxon>
        <taxon>Bdellovibrionota</taxon>
        <taxon>Bacteriovoracia</taxon>
        <taxon>Bacteriovoracales</taxon>
        <taxon>Halobacteriovoraceae</taxon>
        <taxon>Halobacteriovorax</taxon>
    </lineage>
</organism>
<feature type="transmembrane region" description="Helical" evidence="1">
    <location>
        <begin position="17"/>
        <end position="40"/>
    </location>
</feature>
<reference evidence="3" key="1">
    <citation type="journal article" date="2019" name="Int. J. Syst. Evol. Microbiol.">
        <title>Halobacteriovorax valvorus sp. nov., a novel prokaryotic predator isolated from coastal seawater of China.</title>
        <authorList>
            <person name="Chen M.-X."/>
        </authorList>
    </citation>
    <scope>NUCLEOTIDE SEQUENCE [LARGE SCALE GENOMIC DNA]</scope>
    <source>
        <strain evidence="3">BL9</strain>
    </source>
</reference>